<protein>
    <recommendedName>
        <fullName evidence="3">tetrahydrofolate synthase</fullName>
        <ecNumber evidence="3">6.3.2.17</ecNumber>
    </recommendedName>
    <alternativeName>
        <fullName evidence="9">Tetrahydrofolylpolyglutamate synthase</fullName>
    </alternativeName>
</protein>
<evidence type="ECO:0000313" key="15">
    <source>
        <dbReference type="Proteomes" id="UP000177025"/>
    </source>
</evidence>
<comment type="caution">
    <text evidence="14">The sequence shown here is derived from an EMBL/GenBank/DDBJ whole genome shotgun (WGS) entry which is preliminary data.</text>
</comment>
<dbReference type="GO" id="GO:0008841">
    <property type="term" value="F:dihydrofolate synthase activity"/>
    <property type="evidence" value="ECO:0007669"/>
    <property type="project" value="TreeGrafter"/>
</dbReference>
<dbReference type="SUPFAM" id="SSF53623">
    <property type="entry name" value="MurD-like peptide ligases, catalytic domain"/>
    <property type="match status" value="1"/>
</dbReference>
<sequence length="424" mass="47901">MAILNPDRFLKSLINYELRPGYAYNLADYERFLSWFNDPHLSIGKVIHIAGTKGKGSIAAVIDSCLRAAGYNVGLYTSPHLSRVNERIKYNGREISKVRLTNYLKSIKPFVKKGRAARTFFEVLTTVAFMNFRNQKCDFSVLEVGLGGRLDATNVAKPLISIIARIGYDHINLLGTKLSQIAREKAGIIKPATPIITIQQRRSAHQIIASIARANASPLLIADQHIKIEVKNLSLKGTDIEIKGIWGNFKTRLPLLGRHQIENLKIALLALYECRKYGYHIGKNALIQGIKNLHLPGRFQVIRQKPLIIFDCAHNPDSFRALHKNIQDFDLNNFILIFGASKFKNINYCINNIFPMAESIILVPLNNPRSFTIDALLKKTYRFKNKIITATSVKQALNLAWRLAPKKPILITGSFFLWSFGDHI</sequence>
<keyword evidence="6 11" id="KW-0547">Nucleotide-binding</keyword>
<dbReference type="Pfam" id="PF02875">
    <property type="entry name" value="Mur_ligase_C"/>
    <property type="match status" value="1"/>
</dbReference>
<dbReference type="GO" id="GO:0005524">
    <property type="term" value="F:ATP binding"/>
    <property type="evidence" value="ECO:0007669"/>
    <property type="project" value="UniProtKB-KW"/>
</dbReference>
<evidence type="ECO:0000256" key="9">
    <source>
        <dbReference type="ARBA" id="ARBA00030592"/>
    </source>
</evidence>
<dbReference type="SUPFAM" id="SSF53244">
    <property type="entry name" value="MurD-like peptide ligases, peptide-binding domain"/>
    <property type="match status" value="1"/>
</dbReference>
<dbReference type="GO" id="GO:0046872">
    <property type="term" value="F:metal ion binding"/>
    <property type="evidence" value="ECO:0007669"/>
    <property type="project" value="UniProtKB-KW"/>
</dbReference>
<dbReference type="InterPro" id="IPR036615">
    <property type="entry name" value="Mur_ligase_C_dom_sf"/>
</dbReference>
<dbReference type="InterPro" id="IPR036565">
    <property type="entry name" value="Mur-like_cat_sf"/>
</dbReference>
<evidence type="ECO:0000259" key="12">
    <source>
        <dbReference type="Pfam" id="PF02875"/>
    </source>
</evidence>
<dbReference type="InterPro" id="IPR013221">
    <property type="entry name" value="Mur_ligase_cen"/>
</dbReference>
<feature type="domain" description="Mur ligase C-terminal" evidence="12">
    <location>
        <begin position="297"/>
        <end position="415"/>
    </location>
</feature>
<evidence type="ECO:0000256" key="4">
    <source>
        <dbReference type="ARBA" id="ARBA00022598"/>
    </source>
</evidence>
<keyword evidence="7 11" id="KW-0067">ATP-binding</keyword>
<dbReference type="PANTHER" id="PTHR11136">
    <property type="entry name" value="FOLYLPOLYGLUTAMATE SYNTHASE-RELATED"/>
    <property type="match status" value="1"/>
</dbReference>
<feature type="domain" description="Mur ligase central" evidence="13">
    <location>
        <begin position="49"/>
        <end position="270"/>
    </location>
</feature>
<evidence type="ECO:0000256" key="7">
    <source>
        <dbReference type="ARBA" id="ARBA00022840"/>
    </source>
</evidence>
<dbReference type="Gene3D" id="3.40.1190.10">
    <property type="entry name" value="Mur-like, catalytic domain"/>
    <property type="match status" value="1"/>
</dbReference>
<dbReference type="Pfam" id="PF08245">
    <property type="entry name" value="Mur_ligase_M"/>
    <property type="match status" value="1"/>
</dbReference>
<name>A0A1F4U1R7_UNCW3</name>
<dbReference type="GO" id="GO:0004326">
    <property type="term" value="F:tetrahydrofolylpolyglutamate synthase activity"/>
    <property type="evidence" value="ECO:0007669"/>
    <property type="project" value="UniProtKB-EC"/>
</dbReference>
<dbReference type="PANTHER" id="PTHR11136:SF0">
    <property type="entry name" value="DIHYDROFOLATE SYNTHETASE-RELATED"/>
    <property type="match status" value="1"/>
</dbReference>
<evidence type="ECO:0000256" key="8">
    <source>
        <dbReference type="ARBA" id="ARBA00022842"/>
    </source>
</evidence>
<evidence type="ECO:0000256" key="10">
    <source>
        <dbReference type="ARBA" id="ARBA00047493"/>
    </source>
</evidence>
<dbReference type="Gene3D" id="3.90.190.20">
    <property type="entry name" value="Mur ligase, C-terminal domain"/>
    <property type="match status" value="1"/>
</dbReference>
<evidence type="ECO:0000256" key="3">
    <source>
        <dbReference type="ARBA" id="ARBA00013025"/>
    </source>
</evidence>
<reference evidence="14 15" key="1">
    <citation type="journal article" date="2016" name="Nat. Commun.">
        <title>Thousands of microbial genomes shed light on interconnected biogeochemical processes in an aquifer system.</title>
        <authorList>
            <person name="Anantharaman K."/>
            <person name="Brown C.T."/>
            <person name="Hug L.A."/>
            <person name="Sharon I."/>
            <person name="Castelle C.J."/>
            <person name="Probst A.J."/>
            <person name="Thomas B.C."/>
            <person name="Singh A."/>
            <person name="Wilkins M.J."/>
            <person name="Karaoz U."/>
            <person name="Brodie E.L."/>
            <person name="Williams K.H."/>
            <person name="Hubbard S.S."/>
            <person name="Banfield J.F."/>
        </authorList>
    </citation>
    <scope>NUCLEOTIDE SEQUENCE [LARGE SCALE GENOMIC DNA]</scope>
</reference>
<keyword evidence="4 11" id="KW-0436">Ligase</keyword>
<accession>A0A1F4U1R7</accession>
<evidence type="ECO:0000256" key="2">
    <source>
        <dbReference type="ARBA" id="ARBA00008276"/>
    </source>
</evidence>
<keyword evidence="5" id="KW-0479">Metal-binding</keyword>
<dbReference type="AlphaFoldDB" id="A0A1F4U1R7"/>
<comment type="catalytic activity">
    <reaction evidence="10">
        <text>(6S)-5,6,7,8-tetrahydrofolyl-(gamma-L-Glu)(n) + L-glutamate + ATP = (6S)-5,6,7,8-tetrahydrofolyl-(gamma-L-Glu)(n+1) + ADP + phosphate + H(+)</text>
        <dbReference type="Rhea" id="RHEA:10580"/>
        <dbReference type="Rhea" id="RHEA-COMP:14738"/>
        <dbReference type="Rhea" id="RHEA-COMP:14740"/>
        <dbReference type="ChEBI" id="CHEBI:15378"/>
        <dbReference type="ChEBI" id="CHEBI:29985"/>
        <dbReference type="ChEBI" id="CHEBI:30616"/>
        <dbReference type="ChEBI" id="CHEBI:43474"/>
        <dbReference type="ChEBI" id="CHEBI:141005"/>
        <dbReference type="ChEBI" id="CHEBI:456216"/>
        <dbReference type="EC" id="6.3.2.17"/>
    </reaction>
</comment>
<comment type="similarity">
    <text evidence="2 11">Belongs to the folylpolyglutamate synthase family.</text>
</comment>
<evidence type="ECO:0000256" key="5">
    <source>
        <dbReference type="ARBA" id="ARBA00022723"/>
    </source>
</evidence>
<dbReference type="FunFam" id="3.40.1190.10:FF:000011">
    <property type="entry name" value="Folylpolyglutamate synthase/dihydrofolate synthase"/>
    <property type="match status" value="1"/>
</dbReference>
<evidence type="ECO:0000256" key="11">
    <source>
        <dbReference type="PIRNR" id="PIRNR001563"/>
    </source>
</evidence>
<dbReference type="NCBIfam" id="TIGR01499">
    <property type="entry name" value="folC"/>
    <property type="match status" value="1"/>
</dbReference>
<dbReference type="EMBL" id="MEUM01000164">
    <property type="protein sequence ID" value="OGC38852.1"/>
    <property type="molecule type" value="Genomic_DNA"/>
</dbReference>
<keyword evidence="8" id="KW-0460">Magnesium</keyword>
<evidence type="ECO:0000259" key="13">
    <source>
        <dbReference type="Pfam" id="PF08245"/>
    </source>
</evidence>
<dbReference type="Proteomes" id="UP000177025">
    <property type="component" value="Unassembled WGS sequence"/>
</dbReference>
<dbReference type="PIRSF" id="PIRSF001563">
    <property type="entry name" value="Folylpolyglu_synth"/>
    <property type="match status" value="1"/>
</dbReference>
<comment type="cofactor">
    <cofactor evidence="1">
        <name>Mg(2+)</name>
        <dbReference type="ChEBI" id="CHEBI:18420"/>
    </cofactor>
</comment>
<proteinExistence type="inferred from homology"/>
<evidence type="ECO:0000313" key="14">
    <source>
        <dbReference type="EMBL" id="OGC38852.1"/>
    </source>
</evidence>
<dbReference type="EC" id="6.3.2.17" evidence="3"/>
<dbReference type="InterPro" id="IPR001645">
    <property type="entry name" value="Folylpolyglutamate_synth"/>
</dbReference>
<organism evidence="14 15">
    <name type="scientific">candidate division WOR-3 bacterium RBG_13_43_14</name>
    <dbReference type="NCBI Taxonomy" id="1802590"/>
    <lineage>
        <taxon>Bacteria</taxon>
        <taxon>Bacteria division WOR-3</taxon>
    </lineage>
</organism>
<dbReference type="GO" id="GO:0005737">
    <property type="term" value="C:cytoplasm"/>
    <property type="evidence" value="ECO:0007669"/>
    <property type="project" value="TreeGrafter"/>
</dbReference>
<gene>
    <name evidence="14" type="ORF">A2Y85_08825</name>
</gene>
<evidence type="ECO:0000256" key="6">
    <source>
        <dbReference type="ARBA" id="ARBA00022741"/>
    </source>
</evidence>
<evidence type="ECO:0000256" key="1">
    <source>
        <dbReference type="ARBA" id="ARBA00001946"/>
    </source>
</evidence>
<dbReference type="InterPro" id="IPR004101">
    <property type="entry name" value="Mur_ligase_C"/>
</dbReference>